<proteinExistence type="predicted"/>
<accession>A0A7S2T363</accession>
<dbReference type="PANTHER" id="PTHR12472:SF0">
    <property type="entry name" value="RAB3 GTPASE-ACTIVATING PROTEIN NON-CATALYTIC SUBUNIT"/>
    <property type="match status" value="1"/>
</dbReference>
<dbReference type="SUPFAM" id="SSF50978">
    <property type="entry name" value="WD40 repeat-like"/>
    <property type="match status" value="1"/>
</dbReference>
<dbReference type="Pfam" id="PF14655">
    <property type="entry name" value="RAB3GAP2_N"/>
    <property type="match status" value="1"/>
</dbReference>
<dbReference type="AlphaFoldDB" id="A0A7S2T363"/>
<dbReference type="PANTHER" id="PTHR12472">
    <property type="entry name" value="RAB3-GAP REGULATORY DOMAIN"/>
    <property type="match status" value="1"/>
</dbReference>
<feature type="region of interest" description="Disordered" evidence="1">
    <location>
        <begin position="1"/>
        <end position="31"/>
    </location>
</feature>
<feature type="compositionally biased region" description="Acidic residues" evidence="1">
    <location>
        <begin position="1"/>
        <end position="12"/>
    </location>
</feature>
<gene>
    <name evidence="3" type="ORF">CPRI1469_LOCUS6294</name>
</gene>
<dbReference type="InterPro" id="IPR032839">
    <property type="entry name" value="RAB3GAP_N"/>
</dbReference>
<evidence type="ECO:0000313" key="3">
    <source>
        <dbReference type="EMBL" id="CAD9717433.1"/>
    </source>
</evidence>
<dbReference type="InterPro" id="IPR036322">
    <property type="entry name" value="WD40_repeat_dom_sf"/>
</dbReference>
<feature type="domain" description="Rab3-GAP regulatory subunit N-terminal" evidence="2">
    <location>
        <begin position="78"/>
        <end position="412"/>
    </location>
</feature>
<dbReference type="EMBL" id="HBHL01009436">
    <property type="protein sequence ID" value="CAD9717433.1"/>
    <property type="molecule type" value="Transcribed_RNA"/>
</dbReference>
<sequence length="458" mass="49498">MDDDWDADEWEAEPLPAVGGAPQFEEEEEEEEWRIAFAGGGKDDEKLVVALAFGSRLSCVAFERRRGGGAFELTDKYEQNAPTRVTDLVWTRLDFGEDGGAWYLALGGRDGTFRLLDETTRVVVHESRADSTAVLSIQAHNLAMGLRRDLQGVTSQGLTLVFEGAVSLVQLEDLIRIHQDHKRRPKRPGKGLRRGSRDGAADFAKFNLATATAGACDAVALGCANLPLQEQLLGSGGDGADGKRRRVRIVVAGADPALSCVHVDTRGADALSLGMSLLSTALDWAPSLPLLGRLKKKVATSTTKKEDEGASPISSKVPFVDPTRQVHSLRLAPNFPLVACCDALGRVLVLDAANFLVSRVFKGYRDAQTAWLWCEGTLLLAILAPKRLRLEVWDYFRGRKAKHFDCSPRDRLARPPCTIVASLESQAVAGGQGEAVRASFTDEGDLLLTGIGGAARVL</sequence>
<reference evidence="3" key="1">
    <citation type="submission" date="2021-01" db="EMBL/GenBank/DDBJ databases">
        <authorList>
            <person name="Corre E."/>
            <person name="Pelletier E."/>
            <person name="Niang G."/>
            <person name="Scheremetjew M."/>
            <person name="Finn R."/>
            <person name="Kale V."/>
            <person name="Holt S."/>
            <person name="Cochrane G."/>
            <person name="Meng A."/>
            <person name="Brown T."/>
            <person name="Cohen L."/>
        </authorList>
    </citation>
    <scope>NUCLEOTIDE SEQUENCE</scope>
    <source>
        <strain evidence="3">CCMP1205</strain>
    </source>
</reference>
<protein>
    <recommendedName>
        <fullName evidence="2">Rab3-GAP regulatory subunit N-terminal domain-containing protein</fullName>
    </recommendedName>
</protein>
<evidence type="ECO:0000259" key="2">
    <source>
        <dbReference type="Pfam" id="PF14655"/>
    </source>
</evidence>
<name>A0A7S2T363_9CHLO</name>
<dbReference type="InterPro" id="IPR026059">
    <property type="entry name" value="Rab3GAP2"/>
</dbReference>
<evidence type="ECO:0000256" key="1">
    <source>
        <dbReference type="SAM" id="MobiDB-lite"/>
    </source>
</evidence>
<organism evidence="3">
    <name type="scientific">Chloropicon primus</name>
    <dbReference type="NCBI Taxonomy" id="1764295"/>
    <lineage>
        <taxon>Eukaryota</taxon>
        <taxon>Viridiplantae</taxon>
        <taxon>Chlorophyta</taxon>
        <taxon>Chloropicophyceae</taxon>
        <taxon>Chloropicales</taxon>
        <taxon>Chloropicaceae</taxon>
        <taxon>Chloropicon</taxon>
    </lineage>
</organism>